<dbReference type="Pfam" id="PF03514">
    <property type="entry name" value="GRAS"/>
    <property type="match status" value="1"/>
</dbReference>
<dbReference type="PROSITE" id="PS50985">
    <property type="entry name" value="GRAS"/>
    <property type="match status" value="1"/>
</dbReference>
<name>A0AAP0GA45_9ASPA</name>
<evidence type="ECO:0000256" key="1">
    <source>
        <dbReference type="ARBA" id="ARBA00023015"/>
    </source>
</evidence>
<evidence type="ECO:0000256" key="3">
    <source>
        <dbReference type="PROSITE-ProRule" id="PRU01191"/>
    </source>
</evidence>
<evidence type="ECO:0000313" key="4">
    <source>
        <dbReference type="EMBL" id="KAK8947027.1"/>
    </source>
</evidence>
<organism evidence="4 5">
    <name type="scientific">Platanthera zijinensis</name>
    <dbReference type="NCBI Taxonomy" id="2320716"/>
    <lineage>
        <taxon>Eukaryota</taxon>
        <taxon>Viridiplantae</taxon>
        <taxon>Streptophyta</taxon>
        <taxon>Embryophyta</taxon>
        <taxon>Tracheophyta</taxon>
        <taxon>Spermatophyta</taxon>
        <taxon>Magnoliopsida</taxon>
        <taxon>Liliopsida</taxon>
        <taxon>Asparagales</taxon>
        <taxon>Orchidaceae</taxon>
        <taxon>Orchidoideae</taxon>
        <taxon>Orchideae</taxon>
        <taxon>Orchidinae</taxon>
        <taxon>Platanthera</taxon>
    </lineage>
</organism>
<evidence type="ECO:0000313" key="5">
    <source>
        <dbReference type="Proteomes" id="UP001418222"/>
    </source>
</evidence>
<proteinExistence type="inferred from homology"/>
<comment type="similarity">
    <text evidence="3">Belongs to the GRAS family.</text>
</comment>
<evidence type="ECO:0000256" key="2">
    <source>
        <dbReference type="ARBA" id="ARBA00023163"/>
    </source>
</evidence>
<keyword evidence="2" id="KW-0804">Transcription</keyword>
<dbReference type="AlphaFoldDB" id="A0AAP0GA45"/>
<comment type="caution">
    <text evidence="3">Lacks conserved residue(s) required for the propagation of feature annotation.</text>
</comment>
<sequence>MAALFHILASRPRPIKSIRVTGVGPNFDLLEDTGRRLSDFAAGLASQGKIADLAPLQRRHPAEATVVHWTQHCLYDVTGSDVAAAQFLKSLRPCLITIVEQDLCHGGDFLGRFVEALHYYSALFDAIGDGVGGGRRGGRWRGGFGGRDKEHTGGRRAEEDREVTVEGWGDELRRVGFRQVSLAGSPAAQANLLLGMGPWKGYTLMEEDGMLKLGWKDLSLLTASAWRPADGAGEVEVDADEADWDRCDRVSL</sequence>
<feature type="region of interest" description="SAW" evidence="3">
    <location>
        <begin position="154"/>
        <end position="227"/>
    </location>
</feature>
<keyword evidence="1" id="KW-0805">Transcription regulation</keyword>
<keyword evidence="5" id="KW-1185">Reference proteome</keyword>
<dbReference type="EMBL" id="JBBWWQ010000005">
    <property type="protein sequence ID" value="KAK8947027.1"/>
    <property type="molecule type" value="Genomic_DNA"/>
</dbReference>
<comment type="caution">
    <text evidence="4">The sequence shown here is derived from an EMBL/GenBank/DDBJ whole genome shotgun (WGS) entry which is preliminary data.</text>
</comment>
<dbReference type="PANTHER" id="PTHR31636">
    <property type="entry name" value="OSJNBA0084A10.13 PROTEIN-RELATED"/>
    <property type="match status" value="1"/>
</dbReference>
<dbReference type="Proteomes" id="UP001418222">
    <property type="component" value="Unassembled WGS sequence"/>
</dbReference>
<reference evidence="4 5" key="1">
    <citation type="journal article" date="2022" name="Nat. Plants">
        <title>Genomes of leafy and leafless Platanthera orchids illuminate the evolution of mycoheterotrophy.</title>
        <authorList>
            <person name="Li M.H."/>
            <person name="Liu K.W."/>
            <person name="Li Z."/>
            <person name="Lu H.C."/>
            <person name="Ye Q.L."/>
            <person name="Zhang D."/>
            <person name="Wang J.Y."/>
            <person name="Li Y.F."/>
            <person name="Zhong Z.M."/>
            <person name="Liu X."/>
            <person name="Yu X."/>
            <person name="Liu D.K."/>
            <person name="Tu X.D."/>
            <person name="Liu B."/>
            <person name="Hao Y."/>
            <person name="Liao X.Y."/>
            <person name="Jiang Y.T."/>
            <person name="Sun W.H."/>
            <person name="Chen J."/>
            <person name="Chen Y.Q."/>
            <person name="Ai Y."/>
            <person name="Zhai J.W."/>
            <person name="Wu S.S."/>
            <person name="Zhou Z."/>
            <person name="Hsiao Y.Y."/>
            <person name="Wu W.L."/>
            <person name="Chen Y.Y."/>
            <person name="Lin Y.F."/>
            <person name="Hsu J.L."/>
            <person name="Li C.Y."/>
            <person name="Wang Z.W."/>
            <person name="Zhao X."/>
            <person name="Zhong W.Y."/>
            <person name="Ma X.K."/>
            <person name="Ma L."/>
            <person name="Huang J."/>
            <person name="Chen G.Z."/>
            <person name="Huang M.Z."/>
            <person name="Huang L."/>
            <person name="Peng D.H."/>
            <person name="Luo Y.B."/>
            <person name="Zou S.Q."/>
            <person name="Chen S.P."/>
            <person name="Lan S."/>
            <person name="Tsai W.C."/>
            <person name="Van de Peer Y."/>
            <person name="Liu Z.J."/>
        </authorList>
    </citation>
    <scope>NUCLEOTIDE SEQUENCE [LARGE SCALE GENOMIC DNA]</scope>
    <source>
        <strain evidence="4">Lor287</strain>
    </source>
</reference>
<dbReference type="InterPro" id="IPR005202">
    <property type="entry name" value="TF_GRAS"/>
</dbReference>
<accession>A0AAP0GA45</accession>
<protein>
    <submittedName>
        <fullName evidence="4">Scarecrow-like protein 23</fullName>
    </submittedName>
</protein>
<gene>
    <name evidence="4" type="primary">SCL23</name>
    <name evidence="4" type="ORF">KSP39_PZI006873</name>
</gene>